<evidence type="ECO:0000256" key="2">
    <source>
        <dbReference type="SAM" id="Phobius"/>
    </source>
</evidence>
<sequence>MKEINSKWVWTIGIILVLLNMYSLYQRNKIEQTNEKLRVKKTNLANNLKNIRLNIQERTFLQFMSEDHRIDLSIPLTTPSMDDTTDLFNLVRKR</sequence>
<feature type="transmembrane region" description="Helical" evidence="2">
    <location>
        <begin position="7"/>
        <end position="25"/>
    </location>
</feature>
<feature type="coiled-coil region" evidence="1">
    <location>
        <begin position="27"/>
        <end position="54"/>
    </location>
</feature>
<evidence type="ECO:0000313" key="3">
    <source>
        <dbReference type="EMBL" id="TYP93632.1"/>
    </source>
</evidence>
<comment type="caution">
    <text evidence="3">The sequence shown here is derived from an EMBL/GenBank/DDBJ whole genome shotgun (WGS) entry which is preliminary data.</text>
</comment>
<evidence type="ECO:0008006" key="5">
    <source>
        <dbReference type="Google" id="ProtNLM"/>
    </source>
</evidence>
<evidence type="ECO:0000256" key="1">
    <source>
        <dbReference type="SAM" id="Coils"/>
    </source>
</evidence>
<keyword evidence="1" id="KW-0175">Coiled coil</keyword>
<protein>
    <recommendedName>
        <fullName evidence="5">Cell division protein FtsL</fullName>
    </recommendedName>
</protein>
<keyword evidence="4" id="KW-1185">Reference proteome</keyword>
<dbReference type="AlphaFoldDB" id="A0A5D3YJ93"/>
<reference evidence="3 4" key="1">
    <citation type="submission" date="2019-07" db="EMBL/GenBank/DDBJ databases">
        <title>Genomic Encyclopedia of Archaeal and Bacterial Type Strains, Phase II (KMG-II): from individual species to whole genera.</title>
        <authorList>
            <person name="Goeker M."/>
        </authorList>
    </citation>
    <scope>NUCLEOTIDE SEQUENCE [LARGE SCALE GENOMIC DNA]</scope>
    <source>
        <strain evidence="3 4">DSM 21935</strain>
    </source>
</reference>
<keyword evidence="2" id="KW-1133">Transmembrane helix</keyword>
<name>A0A5D3YJ93_9BACT</name>
<dbReference type="Proteomes" id="UP000324595">
    <property type="component" value="Unassembled WGS sequence"/>
</dbReference>
<keyword evidence="2" id="KW-0812">Transmembrane</keyword>
<gene>
    <name evidence="3" type="ORF">LX73_1340</name>
</gene>
<proteinExistence type="predicted"/>
<evidence type="ECO:0000313" key="4">
    <source>
        <dbReference type="Proteomes" id="UP000324595"/>
    </source>
</evidence>
<accession>A0A5D3YJ93</accession>
<dbReference type="EMBL" id="VNHY01000002">
    <property type="protein sequence ID" value="TYP93632.1"/>
    <property type="molecule type" value="Genomic_DNA"/>
</dbReference>
<organism evidence="3 4">
    <name type="scientific">Fodinibius salinus</name>
    <dbReference type="NCBI Taxonomy" id="860790"/>
    <lineage>
        <taxon>Bacteria</taxon>
        <taxon>Pseudomonadati</taxon>
        <taxon>Balneolota</taxon>
        <taxon>Balneolia</taxon>
        <taxon>Balneolales</taxon>
        <taxon>Balneolaceae</taxon>
        <taxon>Fodinibius</taxon>
    </lineage>
</organism>
<keyword evidence="2" id="KW-0472">Membrane</keyword>